<reference evidence="6" key="1">
    <citation type="submission" date="2016-10" db="EMBL/GenBank/DDBJ databases">
        <authorList>
            <person name="Varghese N."/>
            <person name="Submissions S."/>
        </authorList>
    </citation>
    <scope>NUCLEOTIDE SEQUENCE [LARGE SCALE GENOMIC DNA]</scope>
    <source>
        <strain evidence="6">DSM 44526</strain>
    </source>
</reference>
<dbReference type="SUPFAM" id="SSF55447">
    <property type="entry name" value="CO dehydrogenase flavoprotein C-terminal domain-like"/>
    <property type="match status" value="1"/>
</dbReference>
<evidence type="ECO:0000259" key="4">
    <source>
        <dbReference type="PROSITE" id="PS51387"/>
    </source>
</evidence>
<dbReference type="PANTHER" id="PTHR42659">
    <property type="entry name" value="XANTHINE DEHYDROGENASE SUBUNIT C-RELATED"/>
    <property type="match status" value="1"/>
</dbReference>
<accession>A0A1G7SF93</accession>
<dbReference type="InterPro" id="IPR036318">
    <property type="entry name" value="FAD-bd_PCMH-like_sf"/>
</dbReference>
<keyword evidence="2" id="KW-0274">FAD</keyword>
<feature type="domain" description="FAD-binding PCMH-type" evidence="4">
    <location>
        <begin position="1"/>
        <end position="177"/>
    </location>
</feature>
<evidence type="ECO:0000313" key="5">
    <source>
        <dbReference type="EMBL" id="SDG20860.1"/>
    </source>
</evidence>
<dbReference type="Gene3D" id="3.30.390.50">
    <property type="entry name" value="CO dehydrogenase flavoprotein, C-terminal domain"/>
    <property type="match status" value="1"/>
</dbReference>
<dbReference type="RefSeq" id="WP_091062016.1">
    <property type="nucleotide sequence ID" value="NZ_FNCF01000003.1"/>
</dbReference>
<dbReference type="EMBL" id="FNCF01000003">
    <property type="protein sequence ID" value="SDG20860.1"/>
    <property type="molecule type" value="Genomic_DNA"/>
</dbReference>
<dbReference type="InterPro" id="IPR016169">
    <property type="entry name" value="FAD-bd_PCMH_sub2"/>
</dbReference>
<keyword evidence="3" id="KW-0560">Oxidoreductase</keyword>
<dbReference type="SUPFAM" id="SSF56176">
    <property type="entry name" value="FAD-binding/transporter-associated domain-like"/>
    <property type="match status" value="1"/>
</dbReference>
<dbReference type="AlphaFoldDB" id="A0A1G7SF93"/>
<proteinExistence type="predicted"/>
<gene>
    <name evidence="5" type="ORF">SAMN05660324_1972</name>
</gene>
<dbReference type="InterPro" id="IPR005107">
    <property type="entry name" value="CO_DH_flav_C"/>
</dbReference>
<evidence type="ECO:0000256" key="2">
    <source>
        <dbReference type="ARBA" id="ARBA00022827"/>
    </source>
</evidence>
<evidence type="ECO:0000256" key="1">
    <source>
        <dbReference type="ARBA" id="ARBA00022630"/>
    </source>
</evidence>
<dbReference type="Gene3D" id="3.30.43.10">
    <property type="entry name" value="Uridine Diphospho-n-acetylenolpyruvylglucosamine Reductase, domain 2"/>
    <property type="match status" value="1"/>
</dbReference>
<dbReference type="Pfam" id="PF03450">
    <property type="entry name" value="CO_deh_flav_C"/>
    <property type="match status" value="1"/>
</dbReference>
<dbReference type="PROSITE" id="PS51387">
    <property type="entry name" value="FAD_PCMH"/>
    <property type="match status" value="1"/>
</dbReference>
<evidence type="ECO:0000313" key="6">
    <source>
        <dbReference type="Proteomes" id="UP000198863"/>
    </source>
</evidence>
<dbReference type="OrthoDB" id="9793944at2"/>
<dbReference type="Pfam" id="PF00941">
    <property type="entry name" value="FAD_binding_5"/>
    <property type="match status" value="1"/>
</dbReference>
<dbReference type="InterPro" id="IPR002346">
    <property type="entry name" value="Mopterin_DH_FAD-bd"/>
</dbReference>
<evidence type="ECO:0000256" key="3">
    <source>
        <dbReference type="ARBA" id="ARBA00023002"/>
    </source>
</evidence>
<dbReference type="GO" id="GO:0071949">
    <property type="term" value="F:FAD binding"/>
    <property type="evidence" value="ECO:0007669"/>
    <property type="project" value="InterPro"/>
</dbReference>
<dbReference type="Gene3D" id="3.30.465.10">
    <property type="match status" value="1"/>
</dbReference>
<keyword evidence="1" id="KW-0285">Flavoprotein</keyword>
<dbReference type="PANTHER" id="PTHR42659:SF2">
    <property type="entry name" value="XANTHINE DEHYDROGENASE SUBUNIT C-RELATED"/>
    <property type="match status" value="1"/>
</dbReference>
<dbReference type="SMART" id="SM01092">
    <property type="entry name" value="CO_deh_flav_C"/>
    <property type="match status" value="1"/>
</dbReference>
<organism evidence="5 6">
    <name type="scientific">Klenkia brasiliensis</name>
    <dbReference type="NCBI Taxonomy" id="333142"/>
    <lineage>
        <taxon>Bacteria</taxon>
        <taxon>Bacillati</taxon>
        <taxon>Actinomycetota</taxon>
        <taxon>Actinomycetes</taxon>
        <taxon>Geodermatophilales</taxon>
        <taxon>Geodermatophilaceae</taxon>
        <taxon>Klenkia</taxon>
    </lineage>
</organism>
<dbReference type="InterPro" id="IPR051312">
    <property type="entry name" value="Diverse_Substr_Oxidored"/>
</dbReference>
<name>A0A1G7SF93_9ACTN</name>
<keyword evidence="6" id="KW-1185">Reference proteome</keyword>
<dbReference type="InterPro" id="IPR016167">
    <property type="entry name" value="FAD-bd_PCMH_sub1"/>
</dbReference>
<dbReference type="InterPro" id="IPR036683">
    <property type="entry name" value="CO_DH_flav_C_dom_sf"/>
</dbReference>
<sequence length="296" mass="31246">MKPPAFEYEAPSTVEDAARLLADGGDDAKLLAGGQSLIPLLNLRFAAPSLLIDLNGVLELAHINEAAGELRIGALVRHSAVAGHALVAERHPLLAEALGYVAHPQIRNRGTIGGTTAHSDPAAEVPVVLLMSDARVIAHSTRGQREIAVDDLFVSIFTTSLEPDEIITEVIIPDRHVEPGTITGSSFQEFARRHGDYAIGGGAAIVELDAEGICRNARVGLLGAGMRPEESKAAAAVLENSTLAEDTVREAARVATAEINPLGNVHGDVQYRREVIREMTFRAVMTAANKAKAGTA</sequence>
<dbReference type="InterPro" id="IPR016166">
    <property type="entry name" value="FAD-bd_PCMH"/>
</dbReference>
<dbReference type="Proteomes" id="UP000198863">
    <property type="component" value="Unassembled WGS sequence"/>
</dbReference>
<protein>
    <submittedName>
        <fullName evidence="5">6-hydroxypseudooxynicotine dehydrogenase subunit alpha</fullName>
    </submittedName>
</protein>
<dbReference type="GO" id="GO:0016491">
    <property type="term" value="F:oxidoreductase activity"/>
    <property type="evidence" value="ECO:0007669"/>
    <property type="project" value="UniProtKB-KW"/>
</dbReference>